<dbReference type="PANTHER" id="PTHR10584:SF166">
    <property type="entry name" value="RIBOKINASE"/>
    <property type="match status" value="1"/>
</dbReference>
<organism evidence="4 5">
    <name type="scientific">Candidatus Beckwithbacteria bacterium CG10_big_fil_rev_8_21_14_0_10_34_10</name>
    <dbReference type="NCBI Taxonomy" id="1974495"/>
    <lineage>
        <taxon>Bacteria</taxon>
        <taxon>Candidatus Beckwithiibacteriota</taxon>
    </lineage>
</organism>
<dbReference type="Gene3D" id="3.40.1190.20">
    <property type="match status" value="1"/>
</dbReference>
<sequence length="314" mass="34983">MMTKSNSSRILVAGNSVVDLIFRGETFSKRREKDRLCLAFGGKYVPEEFFECYGGGGANAAISLARQGFDVSLWTHLGNDSFGRTISRNLRKEKVKTKLVRFKAKSTPISSILLTPQGERTIITFRSDADLITLNNGVRRAMNKRNWLALFSLAKLPKKNKLEYINLAKKNGMKIFLSLHGTEYLKGHDYLKEYFSLADLIHINAHELADIFGGNAPDFNFRKTNFAKKLNIPLLVVSYDIKGSFAYTKDKIYYQPIVKANKIVDTTGAGDAFASGFLGSLIKDDSIEKALHFGSQNASSLIQHLGAQNGLLKL</sequence>
<keyword evidence="1" id="KW-0808">Transferase</keyword>
<dbReference type="EMBL" id="PEZT01000001">
    <property type="protein sequence ID" value="PIS09629.1"/>
    <property type="molecule type" value="Genomic_DNA"/>
</dbReference>
<name>A0A2H0WCJ7_9BACT</name>
<feature type="domain" description="Carbohydrate kinase PfkB" evidence="3">
    <location>
        <begin position="51"/>
        <end position="311"/>
    </location>
</feature>
<evidence type="ECO:0000256" key="2">
    <source>
        <dbReference type="ARBA" id="ARBA00022777"/>
    </source>
</evidence>
<keyword evidence="2" id="KW-0418">Kinase</keyword>
<dbReference type="Proteomes" id="UP000230093">
    <property type="component" value="Unassembled WGS sequence"/>
</dbReference>
<evidence type="ECO:0000256" key="1">
    <source>
        <dbReference type="ARBA" id="ARBA00022679"/>
    </source>
</evidence>
<dbReference type="Pfam" id="PF00294">
    <property type="entry name" value="PfkB"/>
    <property type="match status" value="1"/>
</dbReference>
<dbReference type="PROSITE" id="PS00584">
    <property type="entry name" value="PFKB_KINASES_2"/>
    <property type="match status" value="1"/>
</dbReference>
<dbReference type="GO" id="GO:0016301">
    <property type="term" value="F:kinase activity"/>
    <property type="evidence" value="ECO:0007669"/>
    <property type="project" value="UniProtKB-KW"/>
</dbReference>
<gene>
    <name evidence="4" type="ORF">COT75_00295</name>
</gene>
<comment type="caution">
    <text evidence="4">The sequence shown here is derived from an EMBL/GenBank/DDBJ whole genome shotgun (WGS) entry which is preliminary data.</text>
</comment>
<dbReference type="InterPro" id="IPR002173">
    <property type="entry name" value="Carboh/pur_kinase_PfkB_CS"/>
</dbReference>
<dbReference type="AlphaFoldDB" id="A0A2H0WCJ7"/>
<accession>A0A2H0WCJ7</accession>
<protein>
    <recommendedName>
        <fullName evidence="3">Carbohydrate kinase PfkB domain-containing protein</fullName>
    </recommendedName>
</protein>
<dbReference type="SUPFAM" id="SSF53613">
    <property type="entry name" value="Ribokinase-like"/>
    <property type="match status" value="1"/>
</dbReference>
<reference evidence="5" key="1">
    <citation type="submission" date="2017-09" db="EMBL/GenBank/DDBJ databases">
        <title>Depth-based differentiation of microbial function through sediment-hosted aquifers and enrichment of novel symbionts in the deep terrestrial subsurface.</title>
        <authorList>
            <person name="Probst A.J."/>
            <person name="Ladd B."/>
            <person name="Jarett J.K."/>
            <person name="Geller-Mcgrath D.E."/>
            <person name="Sieber C.M.K."/>
            <person name="Emerson J.B."/>
            <person name="Anantharaman K."/>
            <person name="Thomas B.C."/>
            <person name="Malmstrom R."/>
            <person name="Stieglmeier M."/>
            <person name="Klingl A."/>
            <person name="Woyke T."/>
            <person name="Ryan C.M."/>
            <person name="Banfield J.F."/>
        </authorList>
    </citation>
    <scope>NUCLEOTIDE SEQUENCE [LARGE SCALE GENOMIC DNA]</scope>
</reference>
<dbReference type="InterPro" id="IPR029056">
    <property type="entry name" value="Ribokinase-like"/>
</dbReference>
<evidence type="ECO:0000313" key="4">
    <source>
        <dbReference type="EMBL" id="PIS09629.1"/>
    </source>
</evidence>
<evidence type="ECO:0000259" key="3">
    <source>
        <dbReference type="Pfam" id="PF00294"/>
    </source>
</evidence>
<proteinExistence type="predicted"/>
<dbReference type="PANTHER" id="PTHR10584">
    <property type="entry name" value="SUGAR KINASE"/>
    <property type="match status" value="1"/>
</dbReference>
<dbReference type="InterPro" id="IPR011611">
    <property type="entry name" value="PfkB_dom"/>
</dbReference>
<evidence type="ECO:0000313" key="5">
    <source>
        <dbReference type="Proteomes" id="UP000230093"/>
    </source>
</evidence>